<dbReference type="Proteomes" id="UP000294530">
    <property type="component" value="Unassembled WGS sequence"/>
</dbReference>
<dbReference type="RefSeq" id="XP_067815871.1">
    <property type="nucleotide sequence ID" value="XM_067963245.1"/>
</dbReference>
<proteinExistence type="predicted"/>
<protein>
    <submittedName>
        <fullName evidence="2">Uncharacterized protein</fullName>
    </submittedName>
</protein>
<name>A0A976FGG3_BRELC</name>
<dbReference type="KEGG" id="blac:94348916"/>
<dbReference type="GeneID" id="94348916"/>
<evidence type="ECO:0000256" key="1">
    <source>
        <dbReference type="SAM" id="MobiDB-lite"/>
    </source>
</evidence>
<dbReference type="EMBL" id="SHOA02000018">
    <property type="protein sequence ID" value="TDH66372.1"/>
    <property type="molecule type" value="Genomic_DNA"/>
</dbReference>
<gene>
    <name evidence="2" type="ORF">CCR75_005163</name>
</gene>
<keyword evidence="3" id="KW-1185">Reference proteome</keyword>
<feature type="region of interest" description="Disordered" evidence="1">
    <location>
        <begin position="34"/>
        <end position="69"/>
    </location>
</feature>
<sequence>MECAIHELTKSEGVLRQWIQTIHDLDSQSSIAMKQKSAPTRATHRTAPKAVQITTRARSRAQAPTIEMI</sequence>
<organism evidence="2 3">
    <name type="scientific">Bremia lactucae</name>
    <name type="common">Lettuce downy mildew</name>
    <dbReference type="NCBI Taxonomy" id="4779"/>
    <lineage>
        <taxon>Eukaryota</taxon>
        <taxon>Sar</taxon>
        <taxon>Stramenopiles</taxon>
        <taxon>Oomycota</taxon>
        <taxon>Peronosporomycetes</taxon>
        <taxon>Peronosporales</taxon>
        <taxon>Peronosporaceae</taxon>
        <taxon>Bremia</taxon>
    </lineage>
</organism>
<evidence type="ECO:0000313" key="3">
    <source>
        <dbReference type="Proteomes" id="UP000294530"/>
    </source>
</evidence>
<reference evidence="2 3" key="1">
    <citation type="journal article" date="2021" name="Genome Biol.">
        <title>AFLAP: assembly-free linkage analysis pipeline using k-mers from genome sequencing data.</title>
        <authorList>
            <person name="Fletcher K."/>
            <person name="Zhang L."/>
            <person name="Gil J."/>
            <person name="Han R."/>
            <person name="Cavanaugh K."/>
            <person name="Michelmore R."/>
        </authorList>
    </citation>
    <scope>NUCLEOTIDE SEQUENCE [LARGE SCALE GENOMIC DNA]</scope>
    <source>
        <strain evidence="2 3">SF5</strain>
    </source>
</reference>
<accession>A0A976FGG3</accession>
<evidence type="ECO:0000313" key="2">
    <source>
        <dbReference type="EMBL" id="TDH66372.1"/>
    </source>
</evidence>
<dbReference type="AlphaFoldDB" id="A0A976FGG3"/>
<comment type="caution">
    <text evidence="2">The sequence shown here is derived from an EMBL/GenBank/DDBJ whole genome shotgun (WGS) entry which is preliminary data.</text>
</comment>